<evidence type="ECO:0000256" key="3">
    <source>
        <dbReference type="ARBA" id="ARBA00022989"/>
    </source>
</evidence>
<protein>
    <recommendedName>
        <fullName evidence="7">DUF697 domain-containing protein</fullName>
    </recommendedName>
</protein>
<gene>
    <name evidence="5" type="ORF">K239x_49170</name>
</gene>
<sequence>MAKASEAVDVIDEVPTEEEMTLENEPSGKWNREQVAQSLVRQHCAAGAASGFIPVPGGDVIGISASALNMIKRLSDLYEVKFTREAGLNVIMALASAAVPLALKATAASLVKSIPGVGTYAGAAAMSTLGGTSVFAIGQVMIRHYESGGDLLNLDAKKAKEYFREHFAKEKGEQAEVSSATVAEK</sequence>
<reference evidence="5 6" key="1">
    <citation type="submission" date="2019-02" db="EMBL/GenBank/DDBJ databases">
        <title>Deep-cultivation of Planctomycetes and their phenomic and genomic characterization uncovers novel biology.</title>
        <authorList>
            <person name="Wiegand S."/>
            <person name="Jogler M."/>
            <person name="Boedeker C."/>
            <person name="Pinto D."/>
            <person name="Vollmers J."/>
            <person name="Rivas-Marin E."/>
            <person name="Kohn T."/>
            <person name="Peeters S.H."/>
            <person name="Heuer A."/>
            <person name="Rast P."/>
            <person name="Oberbeckmann S."/>
            <person name="Bunk B."/>
            <person name="Jeske O."/>
            <person name="Meyerdierks A."/>
            <person name="Storesund J.E."/>
            <person name="Kallscheuer N."/>
            <person name="Luecker S."/>
            <person name="Lage O.M."/>
            <person name="Pohl T."/>
            <person name="Merkel B.J."/>
            <person name="Hornburger P."/>
            <person name="Mueller R.-W."/>
            <person name="Bruemmer F."/>
            <person name="Labrenz M."/>
            <person name="Spormann A.M."/>
            <person name="Op den Camp H."/>
            <person name="Overmann J."/>
            <person name="Amann R."/>
            <person name="Jetten M.S.M."/>
            <person name="Mascher T."/>
            <person name="Medema M.H."/>
            <person name="Devos D.P."/>
            <person name="Kaster A.-K."/>
            <person name="Ovreas L."/>
            <person name="Rohde M."/>
            <person name="Galperin M.Y."/>
            <person name="Jogler C."/>
        </authorList>
    </citation>
    <scope>NUCLEOTIDE SEQUENCE [LARGE SCALE GENOMIC DNA]</scope>
    <source>
        <strain evidence="5 6">K23_9</strain>
    </source>
</reference>
<evidence type="ECO:0000313" key="5">
    <source>
        <dbReference type="EMBL" id="QDT12904.1"/>
    </source>
</evidence>
<dbReference type="GO" id="GO:0016020">
    <property type="term" value="C:membrane"/>
    <property type="evidence" value="ECO:0007669"/>
    <property type="project" value="UniProtKB-SubCell"/>
</dbReference>
<name>A0A517P0L5_9BACT</name>
<keyword evidence="3" id="KW-1133">Transmembrane helix</keyword>
<keyword evidence="4" id="KW-0472">Membrane</keyword>
<dbReference type="Pfam" id="PF05128">
    <property type="entry name" value="DUF697"/>
    <property type="match status" value="1"/>
</dbReference>
<dbReference type="AlphaFoldDB" id="A0A517P0L5"/>
<organism evidence="5 6">
    <name type="scientific">Stieleria marina</name>
    <dbReference type="NCBI Taxonomy" id="1930275"/>
    <lineage>
        <taxon>Bacteria</taxon>
        <taxon>Pseudomonadati</taxon>
        <taxon>Planctomycetota</taxon>
        <taxon>Planctomycetia</taxon>
        <taxon>Pirellulales</taxon>
        <taxon>Pirellulaceae</taxon>
        <taxon>Stieleria</taxon>
    </lineage>
</organism>
<evidence type="ECO:0000256" key="2">
    <source>
        <dbReference type="ARBA" id="ARBA00022692"/>
    </source>
</evidence>
<dbReference type="InterPro" id="IPR021147">
    <property type="entry name" value="DUF697"/>
</dbReference>
<evidence type="ECO:0000256" key="4">
    <source>
        <dbReference type="ARBA" id="ARBA00023136"/>
    </source>
</evidence>
<evidence type="ECO:0008006" key="7">
    <source>
        <dbReference type="Google" id="ProtNLM"/>
    </source>
</evidence>
<keyword evidence="6" id="KW-1185">Reference proteome</keyword>
<accession>A0A517P0L5</accession>
<keyword evidence="2" id="KW-0812">Transmembrane</keyword>
<evidence type="ECO:0000313" key="6">
    <source>
        <dbReference type="Proteomes" id="UP000319817"/>
    </source>
</evidence>
<proteinExistence type="predicted"/>
<dbReference type="OrthoDB" id="980719at2"/>
<evidence type="ECO:0000256" key="1">
    <source>
        <dbReference type="ARBA" id="ARBA00004141"/>
    </source>
</evidence>
<dbReference type="Proteomes" id="UP000319817">
    <property type="component" value="Chromosome"/>
</dbReference>
<dbReference type="EMBL" id="CP036526">
    <property type="protein sequence ID" value="QDT12904.1"/>
    <property type="molecule type" value="Genomic_DNA"/>
</dbReference>
<comment type="subcellular location">
    <subcellularLocation>
        <location evidence="1">Membrane</location>
        <topology evidence="1">Multi-pass membrane protein</topology>
    </subcellularLocation>
</comment>
<dbReference type="RefSeq" id="WP_145420724.1">
    <property type="nucleotide sequence ID" value="NZ_CP036526.1"/>
</dbReference>